<dbReference type="Proteomes" id="UP000790377">
    <property type="component" value="Unassembled WGS sequence"/>
</dbReference>
<comment type="caution">
    <text evidence="1">The sequence shown here is derived from an EMBL/GenBank/DDBJ whole genome shotgun (WGS) entry which is preliminary data.</text>
</comment>
<protein>
    <submittedName>
        <fullName evidence="1">Uncharacterized protein</fullName>
    </submittedName>
</protein>
<keyword evidence="2" id="KW-1185">Reference proteome</keyword>
<name>A0ACB7ZZL1_9AGAM</name>
<evidence type="ECO:0000313" key="1">
    <source>
        <dbReference type="EMBL" id="KAH7906107.1"/>
    </source>
</evidence>
<reference evidence="1" key="1">
    <citation type="journal article" date="2021" name="New Phytol.">
        <title>Evolutionary innovations through gain and loss of genes in the ectomycorrhizal Boletales.</title>
        <authorList>
            <person name="Wu G."/>
            <person name="Miyauchi S."/>
            <person name="Morin E."/>
            <person name="Kuo A."/>
            <person name="Drula E."/>
            <person name="Varga T."/>
            <person name="Kohler A."/>
            <person name="Feng B."/>
            <person name="Cao Y."/>
            <person name="Lipzen A."/>
            <person name="Daum C."/>
            <person name="Hundley H."/>
            <person name="Pangilinan J."/>
            <person name="Johnson J."/>
            <person name="Barry K."/>
            <person name="LaButti K."/>
            <person name="Ng V."/>
            <person name="Ahrendt S."/>
            <person name="Min B."/>
            <person name="Choi I.G."/>
            <person name="Park H."/>
            <person name="Plett J.M."/>
            <person name="Magnuson J."/>
            <person name="Spatafora J.W."/>
            <person name="Nagy L.G."/>
            <person name="Henrissat B."/>
            <person name="Grigoriev I.V."/>
            <person name="Yang Z.L."/>
            <person name="Xu J."/>
            <person name="Martin F.M."/>
        </authorList>
    </citation>
    <scope>NUCLEOTIDE SEQUENCE</scope>
    <source>
        <strain evidence="1">ATCC 28755</strain>
    </source>
</reference>
<accession>A0ACB7ZZL1</accession>
<evidence type="ECO:0000313" key="2">
    <source>
        <dbReference type="Proteomes" id="UP000790377"/>
    </source>
</evidence>
<proteinExistence type="predicted"/>
<sequence>MVNSGNRCTHSQNQRRSHACIPTVLNVSSRGHAKGEQRLLLFPFPFSPFLAVPSPSSGVAVHCHCHFHSRLHSHSRWTTCGGNLTLSTHNFDRWKLFLEKLSAQLPQAMTKPAHGSRRWGRVSAVVEGEVKERGRGTDHTVPTGGAAWWNKLAAGIGSGSDFPPPYLPPALDSSSGNAAFDRDGGSRRESLDFMNSDAKQKIIRPGASSSQTAKLTRS</sequence>
<dbReference type="EMBL" id="MU268069">
    <property type="protein sequence ID" value="KAH7906107.1"/>
    <property type="molecule type" value="Genomic_DNA"/>
</dbReference>
<gene>
    <name evidence="1" type="ORF">BJ138DRAFT_1163411</name>
</gene>
<organism evidence="1 2">
    <name type="scientific">Hygrophoropsis aurantiaca</name>
    <dbReference type="NCBI Taxonomy" id="72124"/>
    <lineage>
        <taxon>Eukaryota</taxon>
        <taxon>Fungi</taxon>
        <taxon>Dikarya</taxon>
        <taxon>Basidiomycota</taxon>
        <taxon>Agaricomycotina</taxon>
        <taxon>Agaricomycetes</taxon>
        <taxon>Agaricomycetidae</taxon>
        <taxon>Boletales</taxon>
        <taxon>Coniophorineae</taxon>
        <taxon>Hygrophoropsidaceae</taxon>
        <taxon>Hygrophoropsis</taxon>
    </lineage>
</organism>